<dbReference type="PRINTS" id="PR00813">
    <property type="entry name" value="BCTERIALGSPG"/>
</dbReference>
<dbReference type="InterPro" id="IPR000983">
    <property type="entry name" value="Bac_GSPG_pilin"/>
</dbReference>
<evidence type="ECO:0000256" key="2">
    <source>
        <dbReference type="ARBA" id="ARBA00004241"/>
    </source>
</evidence>
<evidence type="ECO:0000313" key="12">
    <source>
        <dbReference type="Proteomes" id="UP000265725"/>
    </source>
</evidence>
<dbReference type="Gene3D" id="3.30.700.10">
    <property type="entry name" value="Glycoprotein, Type 4 Pilin"/>
    <property type="match status" value="1"/>
</dbReference>
<comment type="subunit">
    <text evidence="10">Homodimer.</text>
</comment>
<evidence type="ECO:0000256" key="6">
    <source>
        <dbReference type="ARBA" id="ARBA00022989"/>
    </source>
</evidence>
<keyword evidence="8 10" id="KW-0178">Competence</keyword>
<proteinExistence type="inferred from homology"/>
<evidence type="ECO:0000256" key="10">
    <source>
        <dbReference type="PIRNR" id="PIRNR029928"/>
    </source>
</evidence>
<dbReference type="OrthoDB" id="1798043at2"/>
<dbReference type="InterPro" id="IPR045584">
    <property type="entry name" value="Pilin-like"/>
</dbReference>
<protein>
    <recommendedName>
        <fullName evidence="10">ComG operon protein 3</fullName>
    </recommendedName>
</protein>
<evidence type="ECO:0000256" key="1">
    <source>
        <dbReference type="ARBA" id="ARBA00004162"/>
    </source>
</evidence>
<dbReference type="NCBIfam" id="TIGR02532">
    <property type="entry name" value="IV_pilin_GFxxxE"/>
    <property type="match status" value="1"/>
</dbReference>
<keyword evidence="6 10" id="KW-1133">Transmembrane helix</keyword>
<dbReference type="AlphaFoldDB" id="A0A385YVM8"/>
<keyword evidence="7 10" id="KW-0472">Membrane</keyword>
<dbReference type="RefSeq" id="WP_119883303.1">
    <property type="nucleotide sequence ID" value="NZ_CP032418.1"/>
</dbReference>
<dbReference type="KEGG" id="paek:D3873_06580"/>
<keyword evidence="3 10" id="KW-1003">Cell membrane</keyword>
<dbReference type="InterPro" id="IPR012902">
    <property type="entry name" value="N_methyl_site"/>
</dbReference>
<dbReference type="InterPro" id="IPR016940">
    <property type="entry name" value="ComGC"/>
</dbReference>
<comment type="subcellular location">
    <subcellularLocation>
        <location evidence="1">Cell membrane</location>
        <topology evidence="1">Single-pass membrane protein</topology>
    </subcellularLocation>
    <subcellularLocation>
        <location evidence="2">Cell surface</location>
    </subcellularLocation>
</comment>
<dbReference type="NCBIfam" id="NF040999">
    <property type="entry name" value="pilin_ComGC"/>
    <property type="match status" value="1"/>
</dbReference>
<sequence>MIYIRNEKAFTLIEMMMVLLIISVLILIAIPNVTKHSATIDEKGCQAFMKMIEGQVEAYQIENKSVPTLQNLTDEDYLTAQQQTCPDGRQIDINAQGEVSVAAVASP</sequence>
<keyword evidence="5 10" id="KW-0812">Transmembrane</keyword>
<gene>
    <name evidence="11" type="ORF">D3873_06580</name>
</gene>
<feature type="transmembrane region" description="Helical" evidence="10">
    <location>
        <begin position="12"/>
        <end position="30"/>
    </location>
</feature>
<evidence type="ECO:0000256" key="4">
    <source>
        <dbReference type="ARBA" id="ARBA00022481"/>
    </source>
</evidence>
<organism evidence="11 12">
    <name type="scientific">Paenisporosarcina cavernae</name>
    <dbReference type="NCBI Taxonomy" id="2320858"/>
    <lineage>
        <taxon>Bacteria</taxon>
        <taxon>Bacillati</taxon>
        <taxon>Bacillota</taxon>
        <taxon>Bacilli</taxon>
        <taxon>Bacillales</taxon>
        <taxon>Caryophanaceae</taxon>
        <taxon>Paenisporosarcina</taxon>
    </lineage>
</organism>
<dbReference type="GO" id="GO:0015627">
    <property type="term" value="C:type II protein secretion system complex"/>
    <property type="evidence" value="ECO:0007669"/>
    <property type="project" value="InterPro"/>
</dbReference>
<evidence type="ECO:0000256" key="5">
    <source>
        <dbReference type="ARBA" id="ARBA00022692"/>
    </source>
</evidence>
<keyword evidence="10" id="KW-0813">Transport</keyword>
<reference evidence="12" key="1">
    <citation type="submission" date="2018-09" db="EMBL/GenBank/DDBJ databases">
        <authorList>
            <person name="Zhu H."/>
        </authorList>
    </citation>
    <scope>NUCLEOTIDE SEQUENCE [LARGE SCALE GENOMIC DNA]</scope>
    <source>
        <strain evidence="12">K2R23-3</strain>
    </source>
</reference>
<dbReference type="GO" id="GO:0005886">
    <property type="term" value="C:plasma membrane"/>
    <property type="evidence" value="ECO:0007669"/>
    <property type="project" value="UniProtKB-SubCell"/>
</dbReference>
<dbReference type="EMBL" id="CP032418">
    <property type="protein sequence ID" value="AYC29563.1"/>
    <property type="molecule type" value="Genomic_DNA"/>
</dbReference>
<evidence type="ECO:0000256" key="7">
    <source>
        <dbReference type="ARBA" id="ARBA00023136"/>
    </source>
</evidence>
<dbReference type="GO" id="GO:0009986">
    <property type="term" value="C:cell surface"/>
    <property type="evidence" value="ECO:0007669"/>
    <property type="project" value="UniProtKB-SubCell"/>
</dbReference>
<evidence type="ECO:0000256" key="9">
    <source>
        <dbReference type="ARBA" id="ARBA00043982"/>
    </source>
</evidence>
<dbReference type="GO" id="GO:0015628">
    <property type="term" value="P:protein secretion by the type II secretion system"/>
    <property type="evidence" value="ECO:0007669"/>
    <property type="project" value="InterPro"/>
</dbReference>
<evidence type="ECO:0000256" key="8">
    <source>
        <dbReference type="ARBA" id="ARBA00023287"/>
    </source>
</evidence>
<comment type="similarity">
    <text evidence="9 10">Belongs to the ComGC family.</text>
</comment>
<accession>A0A385YVM8</accession>
<dbReference type="SUPFAM" id="SSF54523">
    <property type="entry name" value="Pili subunits"/>
    <property type="match status" value="1"/>
</dbReference>
<dbReference type="GO" id="GO:0030420">
    <property type="term" value="P:establishment of competence for transformation"/>
    <property type="evidence" value="ECO:0007669"/>
    <property type="project" value="UniProtKB-UniRule"/>
</dbReference>
<keyword evidence="12" id="KW-1185">Reference proteome</keyword>
<comment type="function">
    <text evidence="10">Required for transformation and DNA binding.</text>
</comment>
<evidence type="ECO:0000313" key="11">
    <source>
        <dbReference type="EMBL" id="AYC29563.1"/>
    </source>
</evidence>
<dbReference type="Proteomes" id="UP000265725">
    <property type="component" value="Chromosome"/>
</dbReference>
<keyword evidence="4" id="KW-0488">Methylation</keyword>
<dbReference type="PIRSF" id="PIRSF029928">
    <property type="entry name" value="Late_competence_ComGC"/>
    <property type="match status" value="1"/>
</dbReference>
<name>A0A385YVM8_9BACL</name>
<dbReference type="Pfam" id="PF07963">
    <property type="entry name" value="N_methyl"/>
    <property type="match status" value="1"/>
</dbReference>
<evidence type="ECO:0000256" key="3">
    <source>
        <dbReference type="ARBA" id="ARBA00022475"/>
    </source>
</evidence>